<dbReference type="SMART" id="SM00388">
    <property type="entry name" value="HisKA"/>
    <property type="match status" value="1"/>
</dbReference>
<reference evidence="7" key="1">
    <citation type="journal article" date="2020" name="Front. Microbiol.">
        <title>Gene regulatory networks of Penicillium echinulatum 2HH and Penicillium oxalicum 114-2 inferred by a computational biology approach.</title>
        <authorList>
            <person name="Lenz A.R."/>
            <person name="Galan-Vasquez E."/>
            <person name="Balbinot E."/>
            <person name="De Abreu F.P."/>
            <person name="De Oliveira N.S."/>
            <person name="Da Rosa L.O."/>
            <person name="De Avila E Silva S."/>
            <person name="Camassola M."/>
            <person name="Dillon A.J.P."/>
            <person name="Perez-Rueda E."/>
        </authorList>
    </citation>
    <scope>NUCLEOTIDE SEQUENCE</scope>
    <source>
        <strain evidence="7">S1M29</strain>
    </source>
</reference>
<organism evidence="7 8">
    <name type="scientific">Penicillium ucsense</name>
    <dbReference type="NCBI Taxonomy" id="2839758"/>
    <lineage>
        <taxon>Eukaryota</taxon>
        <taxon>Fungi</taxon>
        <taxon>Dikarya</taxon>
        <taxon>Ascomycota</taxon>
        <taxon>Pezizomycotina</taxon>
        <taxon>Eurotiomycetes</taxon>
        <taxon>Eurotiomycetidae</taxon>
        <taxon>Eurotiales</taxon>
        <taxon>Aspergillaceae</taxon>
        <taxon>Penicillium</taxon>
    </lineage>
</organism>
<evidence type="ECO:0000313" key="7">
    <source>
        <dbReference type="EMBL" id="KAF7718274.1"/>
    </source>
</evidence>
<protein>
    <recommendedName>
        <fullName evidence="9">Sensor histidine kinase/response regulator</fullName>
    </recommendedName>
</protein>
<dbReference type="PROSITE" id="PS50046">
    <property type="entry name" value="PHYTOCHROME_2"/>
    <property type="match status" value="1"/>
</dbReference>
<dbReference type="InterPro" id="IPR013654">
    <property type="entry name" value="PAS_2"/>
</dbReference>
<feature type="domain" description="Phytochrome chromophore attachment site" evidence="4">
    <location>
        <begin position="390"/>
        <end position="550"/>
    </location>
</feature>
<dbReference type="GO" id="GO:0000155">
    <property type="term" value="F:phosphorelay sensor kinase activity"/>
    <property type="evidence" value="ECO:0007669"/>
    <property type="project" value="InterPro"/>
</dbReference>
<feature type="compositionally biased region" description="Polar residues" evidence="3">
    <location>
        <begin position="160"/>
        <end position="175"/>
    </location>
</feature>
<feature type="modified residue" description="4-aspartylphosphate" evidence="2">
    <location>
        <position position="1165"/>
    </location>
</feature>
<evidence type="ECO:0000259" key="5">
    <source>
        <dbReference type="PROSITE" id="PS50109"/>
    </source>
</evidence>
<dbReference type="InterPro" id="IPR043150">
    <property type="entry name" value="Phytochrome_PHY_sf"/>
</dbReference>
<keyword evidence="1 2" id="KW-0597">Phosphoprotein</keyword>
<dbReference type="Gene3D" id="1.10.287.130">
    <property type="match status" value="1"/>
</dbReference>
<keyword evidence="8" id="KW-1185">Reference proteome</keyword>
<dbReference type="PRINTS" id="PR00344">
    <property type="entry name" value="BCTRLSENSOR"/>
</dbReference>
<dbReference type="Pfam" id="PF08446">
    <property type="entry name" value="PAS_2"/>
    <property type="match status" value="1"/>
</dbReference>
<dbReference type="CDD" id="cd17546">
    <property type="entry name" value="REC_hyHK_CKI1_RcsC-like"/>
    <property type="match status" value="1"/>
</dbReference>
<dbReference type="SUPFAM" id="SSF55874">
    <property type="entry name" value="ATPase domain of HSP90 chaperone/DNA topoisomerase II/histidine kinase"/>
    <property type="match status" value="1"/>
</dbReference>
<evidence type="ECO:0000256" key="2">
    <source>
        <dbReference type="PROSITE-ProRule" id="PRU00169"/>
    </source>
</evidence>
<dbReference type="InterPro" id="IPR036097">
    <property type="entry name" value="HisK_dim/P_sf"/>
</dbReference>
<feature type="compositionally biased region" description="Basic and acidic residues" evidence="3">
    <location>
        <begin position="105"/>
        <end position="134"/>
    </location>
</feature>
<dbReference type="Gene3D" id="3.40.50.2300">
    <property type="match status" value="1"/>
</dbReference>
<dbReference type="SUPFAM" id="SSF55785">
    <property type="entry name" value="PYP-like sensor domain (PAS domain)"/>
    <property type="match status" value="1"/>
</dbReference>
<feature type="domain" description="Histidine kinase" evidence="5">
    <location>
        <begin position="737"/>
        <end position="976"/>
    </location>
</feature>
<accession>A0A8J8W9N8</accession>
<dbReference type="Proteomes" id="UP000631181">
    <property type="component" value="Unassembled WGS sequence"/>
</dbReference>
<dbReference type="Gene3D" id="3.30.565.10">
    <property type="entry name" value="Histidine kinase-like ATPase, C-terminal domain"/>
    <property type="match status" value="1"/>
</dbReference>
<name>A0A8J8W9N8_9EURO</name>
<comment type="caution">
    <text evidence="7">The sequence shown here is derived from an EMBL/GenBank/DDBJ whole genome shotgun (WGS) entry which is preliminary data.</text>
</comment>
<dbReference type="SUPFAM" id="SSF47384">
    <property type="entry name" value="Homodimeric domain of signal transducing histidine kinase"/>
    <property type="match status" value="1"/>
</dbReference>
<dbReference type="Gene3D" id="3.30.450.270">
    <property type="match status" value="1"/>
</dbReference>
<feature type="region of interest" description="Disordered" evidence="3">
    <location>
        <begin position="1077"/>
        <end position="1103"/>
    </location>
</feature>
<dbReference type="CDD" id="cd00082">
    <property type="entry name" value="HisKA"/>
    <property type="match status" value="1"/>
</dbReference>
<dbReference type="Gene3D" id="3.30.450.40">
    <property type="match status" value="1"/>
</dbReference>
<dbReference type="InterPro" id="IPR005467">
    <property type="entry name" value="His_kinase_dom"/>
</dbReference>
<dbReference type="SMART" id="SM00387">
    <property type="entry name" value="HATPase_c"/>
    <property type="match status" value="1"/>
</dbReference>
<feature type="region of interest" description="Disordered" evidence="3">
    <location>
        <begin position="100"/>
        <end position="178"/>
    </location>
</feature>
<dbReference type="Pfam" id="PF02518">
    <property type="entry name" value="HATPase_c"/>
    <property type="match status" value="1"/>
</dbReference>
<dbReference type="InterPro" id="IPR016132">
    <property type="entry name" value="Phyto_chromo_attachment"/>
</dbReference>
<dbReference type="SUPFAM" id="SSF52172">
    <property type="entry name" value="CheY-like"/>
    <property type="match status" value="1"/>
</dbReference>
<dbReference type="OrthoDB" id="2015534at2759"/>
<dbReference type="InterPro" id="IPR011006">
    <property type="entry name" value="CheY-like_superfamily"/>
</dbReference>
<evidence type="ECO:0000256" key="1">
    <source>
        <dbReference type="ARBA" id="ARBA00022553"/>
    </source>
</evidence>
<dbReference type="InterPro" id="IPR035965">
    <property type="entry name" value="PAS-like_dom_sf"/>
</dbReference>
<dbReference type="GO" id="GO:0006355">
    <property type="term" value="P:regulation of DNA-templated transcription"/>
    <property type="evidence" value="ECO:0007669"/>
    <property type="project" value="InterPro"/>
</dbReference>
<evidence type="ECO:0000259" key="4">
    <source>
        <dbReference type="PROSITE" id="PS50046"/>
    </source>
</evidence>
<dbReference type="InterPro" id="IPR001789">
    <property type="entry name" value="Sig_transdc_resp-reg_receiver"/>
</dbReference>
<evidence type="ECO:0000259" key="6">
    <source>
        <dbReference type="PROSITE" id="PS50110"/>
    </source>
</evidence>
<dbReference type="Pfam" id="PF00512">
    <property type="entry name" value="HisKA"/>
    <property type="match status" value="1"/>
</dbReference>
<dbReference type="PROSITE" id="PS50110">
    <property type="entry name" value="RESPONSE_REGULATORY"/>
    <property type="match status" value="1"/>
</dbReference>
<dbReference type="PANTHER" id="PTHR43719">
    <property type="entry name" value="TWO-COMPONENT HISTIDINE KINASE"/>
    <property type="match status" value="1"/>
</dbReference>
<dbReference type="InterPro" id="IPR004358">
    <property type="entry name" value="Sig_transdc_His_kin-like_C"/>
</dbReference>
<sequence length="1258" mass="139709">MNDSGEDIKNSGWRVFFRRLGHDRKQSSASKTDGLKITEVALDDLKADLPHLSSDTKERVFPVRSLISVNSASSSALPTPSLDRFEKNVSPFSDVFKRSTLANDGARKPDDEYRKTDSRATRPAHLEQMHEQKQRLAGISPSSKVPTIHHPASPGCRLEPSSNSIQGSAGSTSQKGGPYERLYKSIKDGAHILRPSSLSKGLQFSTQDEDAIVIQSFGALIVVSQTNGDFVVEAASSNTGEVLSAQPDDLFKMKSFSDILTPSHGETFRQYAEYVLSDEYAIERDGPQVFYLLTLNASHQRLWCTMHTSKAYKNYIICELELDQQLHKKDFKSLSRQRPTSPNQHCRGAASHQTLSYKVSDDSSQKADSARWELLNEMPHIAKRITSAQSMNDLVERTVEILKDLLQFHRITMYCFDPERGGVVLVDAVDEAKNLESYQGMHFPESSFSDHFKCQYLRDRVALSYRRGKDIAELVYRVSINKMAIDLSHCYLTASPDEPDDDFEEDSPFACLSIGLEVFGRYWGLISCQSFDEHFRLHPQLQRLSWLVGDVVSSSIERLSYTSPFQIRGDSVADNTLNGTLEQHTINSGGDLLGLFGANHAAAFLLDKTKLLGKPSDSQAMMAILEYFRGQKIDSIVTSAKFTDDFPELNYPSGFHDLTSLLYIPLSRDGADFIVFLKARPKGDVSDKSETEWLEWSPADYGKASMLALLYRAFKGIWHENDTAMQKNQLMKLLLANTAHEFRTPLNAVINYLEIALSSSLDQETRESLSRSHSASKSLVFIINDLLDLTNAENGNELIKDEVFSFSETIFEATNIFWEEAKQKNVTLQLIEHSELPPVLGDQRRVRQVVTNLISNAVRHTSSGAVTVESCIAPVLCEVGHIPLEVAVHDTGEGMSQETVESLFCELEQVVAKAPTGGSSAYSNSLCSLSNTDTDSVLGFGLALVARLVSNMNGQLSLKSEEGTGSCFRLRLRFPLSPEEETSSFKSKPCSCGGTIPYQLSGNEVLSQGSTPRNQQGSIPCRCGDNDTFGSEVGKTENSSLDIEISLTNGDSRSIRLPAPLLKSEKNLKPVEVLYTASPQEKEEKSRAPIKQPKAPTSDSGTSFIDRDLASKLRVLVAEDDPVNSHIMKRRLEKLGYDVHLTANGKECAAIYGQSPGSYDAILMDLQMPVVDGLSAAKLIRDQEGQAALACDRVPIFAISASLVEKDRPIYMEAGFNGWIMKPIDFRKVNTLLEGVQSKEQREQCRYQPGFWERGGWF</sequence>
<evidence type="ECO:0000256" key="3">
    <source>
        <dbReference type="SAM" id="MobiDB-lite"/>
    </source>
</evidence>
<dbReference type="SMART" id="SM00448">
    <property type="entry name" value="REC"/>
    <property type="match status" value="1"/>
</dbReference>
<dbReference type="EMBL" id="WIWV01000017">
    <property type="protein sequence ID" value="KAF7718274.1"/>
    <property type="molecule type" value="Genomic_DNA"/>
</dbReference>
<feature type="region of interest" description="Disordered" evidence="3">
    <location>
        <begin position="332"/>
        <end position="362"/>
    </location>
</feature>
<dbReference type="Gene3D" id="3.30.450.20">
    <property type="entry name" value="PAS domain"/>
    <property type="match status" value="1"/>
</dbReference>
<dbReference type="InterPro" id="IPR003661">
    <property type="entry name" value="HisK_dim/P_dom"/>
</dbReference>
<dbReference type="Pfam" id="PF00072">
    <property type="entry name" value="Response_reg"/>
    <property type="match status" value="1"/>
</dbReference>
<gene>
    <name evidence="7" type="ORF">PECM_002658</name>
</gene>
<evidence type="ECO:0008006" key="9">
    <source>
        <dbReference type="Google" id="ProtNLM"/>
    </source>
</evidence>
<feature type="compositionally biased region" description="Polar residues" evidence="3">
    <location>
        <begin position="334"/>
        <end position="344"/>
    </location>
</feature>
<dbReference type="PANTHER" id="PTHR43719:SF28">
    <property type="entry name" value="PEROXIDE STRESS-ACTIVATED HISTIDINE KINASE MAK1-RELATED"/>
    <property type="match status" value="1"/>
</dbReference>
<dbReference type="PROSITE" id="PS50109">
    <property type="entry name" value="HIS_KIN"/>
    <property type="match status" value="1"/>
</dbReference>
<dbReference type="InterPro" id="IPR003594">
    <property type="entry name" value="HATPase_dom"/>
</dbReference>
<evidence type="ECO:0000313" key="8">
    <source>
        <dbReference type="Proteomes" id="UP000631181"/>
    </source>
</evidence>
<dbReference type="InterPro" id="IPR050956">
    <property type="entry name" value="2C_system_His_kinase"/>
</dbReference>
<dbReference type="SUPFAM" id="SSF55781">
    <property type="entry name" value="GAF domain-like"/>
    <property type="match status" value="2"/>
</dbReference>
<dbReference type="InterPro" id="IPR036890">
    <property type="entry name" value="HATPase_C_sf"/>
</dbReference>
<dbReference type="AlphaFoldDB" id="A0A8J8W9N8"/>
<dbReference type="InterPro" id="IPR029016">
    <property type="entry name" value="GAF-like_dom_sf"/>
</dbReference>
<feature type="domain" description="Response regulatory" evidence="6">
    <location>
        <begin position="1114"/>
        <end position="1237"/>
    </location>
</feature>
<proteinExistence type="predicted"/>